<gene>
    <name evidence="1" type="ORF">OBE_17038</name>
</gene>
<dbReference type="SUPFAM" id="SSF89550">
    <property type="entry name" value="PHP domain-like"/>
    <property type="match status" value="1"/>
</dbReference>
<evidence type="ECO:0000313" key="1">
    <source>
        <dbReference type="EMBL" id="EKC45176.1"/>
    </source>
</evidence>
<organism evidence="1">
    <name type="scientific">human gut metagenome</name>
    <dbReference type="NCBI Taxonomy" id="408170"/>
    <lineage>
        <taxon>unclassified sequences</taxon>
        <taxon>metagenomes</taxon>
        <taxon>organismal metagenomes</taxon>
    </lineage>
</organism>
<dbReference type="Gene3D" id="3.20.20.140">
    <property type="entry name" value="Metal-dependent hydrolases"/>
    <property type="match status" value="1"/>
</dbReference>
<name>K1SCU6_9ZZZZ</name>
<dbReference type="AlphaFoldDB" id="K1SCU6"/>
<accession>K1SCU6</accession>
<proteinExistence type="predicted"/>
<reference evidence="1" key="1">
    <citation type="journal article" date="2013" name="Environ. Microbiol.">
        <title>Microbiota from the distal guts of lean and obese adolescents exhibit partial functional redundancy besides clear differences in community structure.</title>
        <authorList>
            <person name="Ferrer M."/>
            <person name="Ruiz A."/>
            <person name="Lanza F."/>
            <person name="Haange S.B."/>
            <person name="Oberbach A."/>
            <person name="Till H."/>
            <person name="Bargiela R."/>
            <person name="Campoy C."/>
            <person name="Segura M.T."/>
            <person name="Richter M."/>
            <person name="von Bergen M."/>
            <person name="Seifert J."/>
            <person name="Suarez A."/>
        </authorList>
    </citation>
    <scope>NUCLEOTIDE SEQUENCE</scope>
</reference>
<feature type="non-terminal residue" evidence="1">
    <location>
        <position position="1"/>
    </location>
</feature>
<dbReference type="EMBL" id="AJWZ01011461">
    <property type="protein sequence ID" value="EKC45176.1"/>
    <property type="molecule type" value="Genomic_DNA"/>
</dbReference>
<dbReference type="InterPro" id="IPR016195">
    <property type="entry name" value="Pol/histidinol_Pase-like"/>
</dbReference>
<comment type="caution">
    <text evidence="1">The sequence shown here is derived from an EMBL/GenBank/DDBJ whole genome shotgun (WGS) entry which is preliminary data.</text>
</comment>
<sequence>VELHMHTQMSTMDGITPAKNLIKRSNEMGNEVYCDY</sequence>
<protein>
    <submittedName>
        <fullName evidence="1">Protein containing PHP</fullName>
    </submittedName>
</protein>